<dbReference type="PANTHER" id="PTHR46880">
    <property type="entry name" value="RAS-ASSOCIATING DOMAIN-CONTAINING PROTEIN"/>
    <property type="match status" value="1"/>
</dbReference>
<dbReference type="PANTHER" id="PTHR46880:SF5">
    <property type="entry name" value="DUF4371 DOMAIN-CONTAINING PROTEIN"/>
    <property type="match status" value="1"/>
</dbReference>
<dbReference type="AlphaFoldDB" id="A0A9Q1C3R0"/>
<feature type="domain" description="DUF4371" evidence="2">
    <location>
        <begin position="67"/>
        <end position="193"/>
    </location>
</feature>
<dbReference type="EMBL" id="JAIZAY010000008">
    <property type="protein sequence ID" value="KAJ8037614.1"/>
    <property type="molecule type" value="Genomic_DNA"/>
</dbReference>
<protein>
    <submittedName>
        <fullName evidence="3">Uncharacterized protein</fullName>
    </submittedName>
</protein>
<keyword evidence="4" id="KW-1185">Reference proteome</keyword>
<name>A0A9Q1C3R0_HOLLE</name>
<dbReference type="Pfam" id="PF05699">
    <property type="entry name" value="Dimer_Tnp_hAT"/>
    <property type="match status" value="1"/>
</dbReference>
<dbReference type="OrthoDB" id="8930602at2759"/>
<proteinExistence type="predicted"/>
<dbReference type="Pfam" id="PF14291">
    <property type="entry name" value="DUF4371"/>
    <property type="match status" value="1"/>
</dbReference>
<dbReference type="SUPFAM" id="SSF53098">
    <property type="entry name" value="Ribonuclease H-like"/>
    <property type="match status" value="1"/>
</dbReference>
<gene>
    <name evidence="3" type="ORF">HOLleu_18474</name>
</gene>
<dbReference type="GO" id="GO:0046983">
    <property type="term" value="F:protein dimerization activity"/>
    <property type="evidence" value="ECO:0007669"/>
    <property type="project" value="InterPro"/>
</dbReference>
<dbReference type="InterPro" id="IPR008906">
    <property type="entry name" value="HATC_C_dom"/>
</dbReference>
<accession>A0A9Q1C3R0</accession>
<feature type="domain" description="HAT C-terminal dimerisation" evidence="1">
    <location>
        <begin position="392"/>
        <end position="444"/>
    </location>
</feature>
<sequence>MKSAAHQQAMVAEDPSQQSLTEVKMKLNEQEKKSYIAAMKVVYWLATEEIANQKYPRLLNLLRVQGVKDVIQLKRGKNSTKESPTSFYLFLKSINEVILGRMLKEVQNSPFIGIGLDESTDRSNEKHVVFIIRYVGVDQVKTTFLKVACVDDGKALTLYQTMCKVLQEYKIPIKKITGLGIDGASVMLSDRNGVCGLLHRDNPFAVALHCVCHRLHLVLSSVTETLEEMKTDQGNGHFLKAFLETMHGDTNYYGIPISVKPGRGANNVSEREQFERDRVDFIDGIVANIKSRFPTVDLLEAMQIFDPSCYPPNNDQLNSWGVTYLETLLAHFGERHDTTNQVFDPLVDEMARGEFLVFKRLVAANKGDQEENNDFFQPQQLFKKIFGRQYPQNRKIYPEMFKLMSIAMCVMPSNAEAERAFSLQNRIKNKLRTRITTDHLDQLMRVAYCQLDLDSFDFQSALDHYSKSPHRWY</sequence>
<dbReference type="InterPro" id="IPR012337">
    <property type="entry name" value="RNaseH-like_sf"/>
</dbReference>
<dbReference type="Proteomes" id="UP001152320">
    <property type="component" value="Chromosome 8"/>
</dbReference>
<reference evidence="3" key="1">
    <citation type="submission" date="2021-10" db="EMBL/GenBank/DDBJ databases">
        <title>Tropical sea cucumber genome reveals ecological adaptation and Cuvierian tubules defense mechanism.</title>
        <authorList>
            <person name="Chen T."/>
        </authorList>
    </citation>
    <scope>NUCLEOTIDE SEQUENCE</scope>
    <source>
        <strain evidence="3">Nanhai2018</strain>
        <tissue evidence="3">Muscle</tissue>
    </source>
</reference>
<evidence type="ECO:0000313" key="3">
    <source>
        <dbReference type="EMBL" id="KAJ8037614.1"/>
    </source>
</evidence>
<evidence type="ECO:0000259" key="1">
    <source>
        <dbReference type="Pfam" id="PF05699"/>
    </source>
</evidence>
<organism evidence="3 4">
    <name type="scientific">Holothuria leucospilota</name>
    <name type="common">Black long sea cucumber</name>
    <name type="synonym">Mertensiothuria leucospilota</name>
    <dbReference type="NCBI Taxonomy" id="206669"/>
    <lineage>
        <taxon>Eukaryota</taxon>
        <taxon>Metazoa</taxon>
        <taxon>Echinodermata</taxon>
        <taxon>Eleutherozoa</taxon>
        <taxon>Echinozoa</taxon>
        <taxon>Holothuroidea</taxon>
        <taxon>Aspidochirotacea</taxon>
        <taxon>Aspidochirotida</taxon>
        <taxon>Holothuriidae</taxon>
        <taxon>Holothuria</taxon>
    </lineage>
</organism>
<evidence type="ECO:0000259" key="2">
    <source>
        <dbReference type="Pfam" id="PF14291"/>
    </source>
</evidence>
<evidence type="ECO:0000313" key="4">
    <source>
        <dbReference type="Proteomes" id="UP001152320"/>
    </source>
</evidence>
<comment type="caution">
    <text evidence="3">The sequence shown here is derived from an EMBL/GenBank/DDBJ whole genome shotgun (WGS) entry which is preliminary data.</text>
</comment>
<dbReference type="InterPro" id="IPR025398">
    <property type="entry name" value="DUF4371"/>
</dbReference>